<name>A0A9X6RMQ7_HYPEX</name>
<gene>
    <name evidence="2" type="ORF">BV898_17368</name>
</gene>
<proteinExistence type="predicted"/>
<feature type="region of interest" description="Disordered" evidence="1">
    <location>
        <begin position="1"/>
        <end position="61"/>
    </location>
</feature>
<evidence type="ECO:0000313" key="3">
    <source>
        <dbReference type="Proteomes" id="UP000192578"/>
    </source>
</evidence>
<comment type="caution">
    <text evidence="2">The sequence shown here is derived from an EMBL/GenBank/DDBJ whole genome shotgun (WGS) entry which is preliminary data.</text>
</comment>
<protein>
    <submittedName>
        <fullName evidence="2">Uncharacterized protein</fullName>
    </submittedName>
</protein>
<feature type="compositionally biased region" description="Polar residues" evidence="1">
    <location>
        <begin position="11"/>
        <end position="41"/>
    </location>
</feature>
<dbReference type="AlphaFoldDB" id="A0A9X6RMQ7"/>
<dbReference type="Proteomes" id="UP000192578">
    <property type="component" value="Unassembled WGS sequence"/>
</dbReference>
<accession>A0A9X6RMQ7</accession>
<reference evidence="3" key="1">
    <citation type="submission" date="2017-01" db="EMBL/GenBank/DDBJ databases">
        <title>Comparative genomics of anhydrobiosis in the tardigrade Hypsibius dujardini.</title>
        <authorList>
            <person name="Yoshida Y."/>
            <person name="Koutsovoulos G."/>
            <person name="Laetsch D."/>
            <person name="Stevens L."/>
            <person name="Kumar S."/>
            <person name="Horikawa D."/>
            <person name="Ishino K."/>
            <person name="Komine S."/>
            <person name="Tomita M."/>
            <person name="Blaxter M."/>
            <person name="Arakawa K."/>
        </authorList>
    </citation>
    <scope>NUCLEOTIDE SEQUENCE [LARGE SCALE GENOMIC DNA]</scope>
    <source>
        <strain evidence="3">Z151</strain>
    </source>
</reference>
<dbReference type="EMBL" id="MTYJ01000293">
    <property type="protein sequence ID" value="OWA52926.1"/>
    <property type="molecule type" value="Genomic_DNA"/>
</dbReference>
<evidence type="ECO:0000256" key="1">
    <source>
        <dbReference type="SAM" id="MobiDB-lite"/>
    </source>
</evidence>
<feature type="compositionally biased region" description="Basic and acidic residues" evidence="1">
    <location>
        <begin position="1"/>
        <end position="10"/>
    </location>
</feature>
<evidence type="ECO:0000313" key="2">
    <source>
        <dbReference type="EMBL" id="OWA52926.1"/>
    </source>
</evidence>
<organism evidence="2 3">
    <name type="scientific">Hypsibius exemplaris</name>
    <name type="common">Freshwater tardigrade</name>
    <dbReference type="NCBI Taxonomy" id="2072580"/>
    <lineage>
        <taxon>Eukaryota</taxon>
        <taxon>Metazoa</taxon>
        <taxon>Ecdysozoa</taxon>
        <taxon>Tardigrada</taxon>
        <taxon>Eutardigrada</taxon>
        <taxon>Parachela</taxon>
        <taxon>Hypsibioidea</taxon>
        <taxon>Hypsibiidae</taxon>
        <taxon>Hypsibius</taxon>
    </lineage>
</organism>
<keyword evidence="3" id="KW-1185">Reference proteome</keyword>
<sequence>MASKRTDEASHNGTRSSSVTNSSCNGTRSSSVTNSSCNGANDFSDKDSAEQDSDDGLIYAKDIPAAGTGNYIPYRRGKMADWKDDEEELARYRAVAMQEKFAVDCAHPGVYRRVGNGDGVAGIPVLDHIFESCDAIALRAMEDNL</sequence>